<evidence type="ECO:0000259" key="4">
    <source>
        <dbReference type="Pfam" id="PF16321"/>
    </source>
</evidence>
<organism evidence="5 6">
    <name type="scientific">Bacillus mesophilus</name>
    <dbReference type="NCBI Taxonomy" id="1808955"/>
    <lineage>
        <taxon>Bacteria</taxon>
        <taxon>Bacillati</taxon>
        <taxon>Bacillota</taxon>
        <taxon>Bacilli</taxon>
        <taxon>Bacillales</taxon>
        <taxon>Bacillaceae</taxon>
        <taxon>Bacillus</taxon>
    </lineage>
</organism>
<dbReference type="GO" id="GO:0022627">
    <property type="term" value="C:cytosolic small ribosomal subunit"/>
    <property type="evidence" value="ECO:0007669"/>
    <property type="project" value="TreeGrafter"/>
</dbReference>
<evidence type="ECO:0000256" key="1">
    <source>
        <dbReference type="ARBA" id="ARBA00022490"/>
    </source>
</evidence>
<dbReference type="CDD" id="cd00552">
    <property type="entry name" value="RaiA"/>
    <property type="match status" value="1"/>
</dbReference>
<keyword evidence="1 3" id="KW-0963">Cytoplasm</keyword>
<keyword evidence="6" id="KW-1185">Reference proteome</keyword>
<dbReference type="PANTHER" id="PTHR33231">
    <property type="entry name" value="30S RIBOSOMAL PROTEIN"/>
    <property type="match status" value="1"/>
</dbReference>
<dbReference type="InterPro" id="IPR032528">
    <property type="entry name" value="Ribosom_S30AE_C"/>
</dbReference>
<dbReference type="Gene3D" id="3.30.505.50">
    <property type="entry name" value="Sigma 54 modulation/S30EA ribosomal protein, C-terminal domain"/>
    <property type="match status" value="1"/>
</dbReference>
<dbReference type="InterPro" id="IPR034694">
    <property type="entry name" value="HPF_long/plastid"/>
</dbReference>
<dbReference type="EMBL" id="JAAIWM010000001">
    <property type="protein sequence ID" value="NEY70759.1"/>
    <property type="molecule type" value="Genomic_DNA"/>
</dbReference>
<dbReference type="Gene3D" id="3.30.160.100">
    <property type="entry name" value="Ribosome hibernation promotion factor-like"/>
    <property type="match status" value="1"/>
</dbReference>
<name>A0A6M0Q4N9_9BACI</name>
<evidence type="ECO:0000256" key="2">
    <source>
        <dbReference type="ARBA" id="ARBA00022845"/>
    </source>
</evidence>
<dbReference type="GO" id="GO:0045900">
    <property type="term" value="P:negative regulation of translational elongation"/>
    <property type="evidence" value="ECO:0007669"/>
    <property type="project" value="TreeGrafter"/>
</dbReference>
<dbReference type="InterPro" id="IPR038416">
    <property type="entry name" value="Ribosom_S30AE_C_sf"/>
</dbReference>
<gene>
    <name evidence="5" type="primary">raiA</name>
    <name evidence="3" type="synonym">hpf</name>
    <name evidence="5" type="ORF">G4D63_03290</name>
</gene>
<dbReference type="Proteomes" id="UP000481043">
    <property type="component" value="Unassembled WGS sequence"/>
</dbReference>
<dbReference type="GO" id="GO:0043024">
    <property type="term" value="F:ribosomal small subunit binding"/>
    <property type="evidence" value="ECO:0007669"/>
    <property type="project" value="TreeGrafter"/>
</dbReference>
<dbReference type="NCBIfam" id="TIGR00741">
    <property type="entry name" value="yfiA"/>
    <property type="match status" value="1"/>
</dbReference>
<evidence type="ECO:0000256" key="3">
    <source>
        <dbReference type="HAMAP-Rule" id="MF_00839"/>
    </source>
</evidence>
<feature type="domain" description="Sigma 54 modulation/S30EA ribosomal protein C-terminal" evidence="4">
    <location>
        <begin position="111"/>
        <end position="167"/>
    </location>
</feature>
<dbReference type="AlphaFoldDB" id="A0A6M0Q4N9"/>
<keyword evidence="2 3" id="KW-0810">Translation regulation</keyword>
<dbReference type="InterPro" id="IPR036567">
    <property type="entry name" value="RHF-like"/>
</dbReference>
<dbReference type="HAMAP" id="MF_00839">
    <property type="entry name" value="HPF"/>
    <property type="match status" value="1"/>
</dbReference>
<dbReference type="PANTHER" id="PTHR33231:SF1">
    <property type="entry name" value="30S RIBOSOMAL PROTEIN"/>
    <property type="match status" value="1"/>
</dbReference>
<comment type="function">
    <text evidence="3">Required for dimerization of active 70S ribosomes into 100S ribosomes in stationary phase; 100S ribosomes are translationally inactive and sometimes present during exponential growth.</text>
</comment>
<comment type="subunit">
    <text evidence="3">Interacts with 100S ribosomes.</text>
</comment>
<dbReference type="RefSeq" id="WP_163178376.1">
    <property type="nucleotide sequence ID" value="NZ_JAAIWM010000001.1"/>
</dbReference>
<evidence type="ECO:0000313" key="6">
    <source>
        <dbReference type="Proteomes" id="UP000481043"/>
    </source>
</evidence>
<reference evidence="5 6" key="1">
    <citation type="submission" date="2020-02" db="EMBL/GenBank/DDBJ databases">
        <title>Bacillus aquiflavi sp. nov., isolated from yellow water of strong flavor Chinese baijiu in Yibin region of China.</title>
        <authorList>
            <person name="Xie J."/>
        </authorList>
    </citation>
    <scope>NUCLEOTIDE SEQUENCE [LARGE SCALE GENOMIC DNA]</scope>
    <source>
        <strain evidence="5 6">SA4</strain>
    </source>
</reference>
<accession>A0A6M0Q4N9</accession>
<dbReference type="Pfam" id="PF02482">
    <property type="entry name" value="Ribosomal_S30AE"/>
    <property type="match status" value="1"/>
</dbReference>
<dbReference type="Pfam" id="PF16321">
    <property type="entry name" value="Ribosom_S30AE_C"/>
    <property type="match status" value="1"/>
</dbReference>
<sequence length="176" mass="20551">MNIILHAKNITITEAMKGYIEDKIGRVGKVLDREKVNVYVNLSTFKHKHCIEVTIPIGERTIRAEELTDDMYKSIDLVEDKLKRKIRKVKTKVLREVRKHEPISSPVMEEEEEDQVVRIKRFDIKPMSTDEAIQQMNLLDHNFFVYLNADTEEMNVVYKRHKGDYGLIESSAISGF</sequence>
<proteinExistence type="inferred from homology"/>
<comment type="caution">
    <text evidence="5">The sequence shown here is derived from an EMBL/GenBank/DDBJ whole genome shotgun (WGS) entry which is preliminary data.</text>
</comment>
<dbReference type="SUPFAM" id="SSF69754">
    <property type="entry name" value="Ribosome binding protein Y (YfiA homologue)"/>
    <property type="match status" value="1"/>
</dbReference>
<evidence type="ECO:0000313" key="5">
    <source>
        <dbReference type="EMBL" id="NEY70759.1"/>
    </source>
</evidence>
<comment type="subcellular location">
    <subcellularLocation>
        <location evidence="3">Cytoplasm</location>
    </subcellularLocation>
</comment>
<protein>
    <recommendedName>
        <fullName evidence="3">Ribosome hibernation promoting factor</fullName>
        <shortName evidence="3">HPF</shortName>
    </recommendedName>
</protein>
<dbReference type="InterPro" id="IPR050574">
    <property type="entry name" value="HPF/YfiA_ribosome-assoc"/>
</dbReference>
<dbReference type="InterPro" id="IPR003489">
    <property type="entry name" value="RHF/RaiA"/>
</dbReference>
<dbReference type="FunFam" id="3.30.505.50:FF:000001">
    <property type="entry name" value="Ribosome hibernation promoting factor"/>
    <property type="match status" value="1"/>
</dbReference>
<comment type="similarity">
    <text evidence="3">Belongs to the HPF/YfiA ribosome-associated protein family. Long HPF subfamily.</text>
</comment>